<dbReference type="PANTHER" id="PTHR12526:SF633">
    <property type="entry name" value="COLANIC ACID BIOSYNTHESIS GLYCOSYL TRANSFERASE WCAI-RELATED"/>
    <property type="match status" value="1"/>
</dbReference>
<dbReference type="EMBL" id="CP140154">
    <property type="protein sequence ID" value="WQG92450.1"/>
    <property type="molecule type" value="Genomic_DNA"/>
</dbReference>
<name>A0A1K1QV42_9BACT</name>
<evidence type="ECO:0000313" key="5">
    <source>
        <dbReference type="Proteomes" id="UP000183788"/>
    </source>
</evidence>
<dbReference type="NCBIfam" id="NF007640">
    <property type="entry name" value="PRK10307.1"/>
    <property type="match status" value="1"/>
</dbReference>
<dbReference type="EMBL" id="FPIZ01000009">
    <property type="protein sequence ID" value="SFW63783.1"/>
    <property type="molecule type" value="Genomic_DNA"/>
</dbReference>
<dbReference type="Gene3D" id="3.40.50.2000">
    <property type="entry name" value="Glycogen Phosphorylase B"/>
    <property type="match status" value="2"/>
</dbReference>
<protein>
    <submittedName>
        <fullName evidence="3">Colanic acid biosynthesis glycosyl transferase WcaI</fullName>
    </submittedName>
    <submittedName>
        <fullName evidence="4">WcaI family glycosyltransferase</fullName>
    </submittedName>
</protein>
<evidence type="ECO:0000259" key="1">
    <source>
        <dbReference type="Pfam" id="PF00534"/>
    </source>
</evidence>
<dbReference type="RefSeq" id="WP_072361951.1">
    <property type="nucleotide sequence ID" value="NZ_CP139972.1"/>
</dbReference>
<dbReference type="Pfam" id="PF00534">
    <property type="entry name" value="Glycos_transf_1"/>
    <property type="match status" value="1"/>
</dbReference>
<evidence type="ECO:0000313" key="6">
    <source>
        <dbReference type="Proteomes" id="UP001326715"/>
    </source>
</evidence>
<gene>
    <name evidence="3" type="ORF">SAMN05661012_03117</name>
    <name evidence="4" type="ORF">SR876_13120</name>
</gene>
<dbReference type="OrthoDB" id="9811902at2"/>
<dbReference type="STRING" id="1004.SAMN05661012_03117"/>
<evidence type="ECO:0000313" key="3">
    <source>
        <dbReference type="EMBL" id="SFW63783.1"/>
    </source>
</evidence>
<keyword evidence="6" id="KW-1185">Reference proteome</keyword>
<dbReference type="SUPFAM" id="SSF53756">
    <property type="entry name" value="UDP-Glycosyltransferase/glycogen phosphorylase"/>
    <property type="match status" value="1"/>
</dbReference>
<dbReference type="Proteomes" id="UP000183788">
    <property type="component" value="Unassembled WGS sequence"/>
</dbReference>
<reference evidence="4 6" key="2">
    <citation type="submission" date="2023-11" db="EMBL/GenBank/DDBJ databases">
        <title>MicrobeMod: A computational toolkit for identifying prokaryotic methylation and restriction-modification with nanopore sequencing.</title>
        <authorList>
            <person name="Crits-Christoph A."/>
            <person name="Kang S.C."/>
            <person name="Lee H."/>
            <person name="Ostrov N."/>
        </authorList>
    </citation>
    <scope>NUCLEOTIDE SEQUENCE [LARGE SCALE GENOMIC DNA]</scope>
    <source>
        <strain evidence="4 6">ATCC 23090</strain>
    </source>
</reference>
<sequence>MSKRILLIGGNFSPEPTGIGKYNGEMMKWLAENGYDCTVITSYPYYPEWKVQPPYDKKKNWYTREKQGKLTVYRCPQYVPAKPTGKTRIMLDFSFAVSAFFRLLTLLPRKKYDVVITVVPPFHLGLLAVIYKKLRGAKVFYHIQDMQIEAARDLKMIASPKLINILFKMERYIFRQADMVGSISDGMMKKIQEKAKKDIFFFPNWVDVNKFHPIEERLLLKTEYGFAATDKIVLYSGAIGEKQGLESILQAAQALKEDRHLKFLICGSGPYKERLVMQAAEMGLENVIFFPLQPFERFNHFLNMADVHLVIQKANASDLVMPSKLTTILAVGGLALITANSGTSLHDLVSTHNMGILVDAENQAALNEGILRSVNEDVREIAGNGRAYAENYLSVSRIMGRFEEHVVVG</sequence>
<reference evidence="3 5" key="1">
    <citation type="submission" date="2016-11" db="EMBL/GenBank/DDBJ databases">
        <authorList>
            <person name="Jaros S."/>
            <person name="Januszkiewicz K."/>
            <person name="Wedrychowicz H."/>
        </authorList>
    </citation>
    <scope>NUCLEOTIDE SEQUENCE [LARGE SCALE GENOMIC DNA]</scope>
    <source>
        <strain evidence="3 5">DSM 784</strain>
    </source>
</reference>
<dbReference type="GO" id="GO:0016757">
    <property type="term" value="F:glycosyltransferase activity"/>
    <property type="evidence" value="ECO:0007669"/>
    <property type="project" value="InterPro"/>
</dbReference>
<dbReference type="InterPro" id="IPR028098">
    <property type="entry name" value="Glyco_trans_4-like_N"/>
</dbReference>
<dbReference type="Pfam" id="PF13579">
    <property type="entry name" value="Glyco_trans_4_4"/>
    <property type="match status" value="1"/>
</dbReference>
<dbReference type="AlphaFoldDB" id="A0A1K1QV42"/>
<keyword evidence="3" id="KW-0808">Transferase</keyword>
<evidence type="ECO:0000313" key="4">
    <source>
        <dbReference type="EMBL" id="WQG92450.1"/>
    </source>
</evidence>
<proteinExistence type="predicted"/>
<organism evidence="3 5">
    <name type="scientific">Chitinophaga sancti</name>
    <dbReference type="NCBI Taxonomy" id="1004"/>
    <lineage>
        <taxon>Bacteria</taxon>
        <taxon>Pseudomonadati</taxon>
        <taxon>Bacteroidota</taxon>
        <taxon>Chitinophagia</taxon>
        <taxon>Chitinophagales</taxon>
        <taxon>Chitinophagaceae</taxon>
        <taxon>Chitinophaga</taxon>
    </lineage>
</organism>
<dbReference type="CDD" id="cd03794">
    <property type="entry name" value="GT4_WbuB-like"/>
    <property type="match status" value="1"/>
</dbReference>
<accession>A0A1K1QV42</accession>
<evidence type="ECO:0000259" key="2">
    <source>
        <dbReference type="Pfam" id="PF13579"/>
    </source>
</evidence>
<dbReference type="PANTHER" id="PTHR12526">
    <property type="entry name" value="GLYCOSYLTRANSFERASE"/>
    <property type="match status" value="1"/>
</dbReference>
<dbReference type="Proteomes" id="UP001326715">
    <property type="component" value="Chromosome"/>
</dbReference>
<feature type="domain" description="Glycosyl transferase family 1" evidence="1">
    <location>
        <begin position="223"/>
        <end position="376"/>
    </location>
</feature>
<feature type="domain" description="Glycosyltransferase subfamily 4-like N-terminal" evidence="2">
    <location>
        <begin position="17"/>
        <end position="194"/>
    </location>
</feature>
<dbReference type="InterPro" id="IPR001296">
    <property type="entry name" value="Glyco_trans_1"/>
</dbReference>